<protein>
    <submittedName>
        <fullName evidence="1">FMN reductase MsuE</fullName>
    </submittedName>
</protein>
<gene>
    <name evidence="1" type="primary">msuE</name>
    <name evidence="1" type="ordered locus">CNE_BB1p00390</name>
</gene>
<geneLocation type="plasmid" evidence="1 2">
    <name>pBB1</name>
</geneLocation>
<sequence>MDVSFLLSWIDLRGAATSQFARAQQYGFVNWVGMLFAVFCHSALEDHANHLQQLQMLGPCANGEDAIGGNP</sequence>
<evidence type="ECO:0000313" key="2">
    <source>
        <dbReference type="Proteomes" id="UP000006798"/>
    </source>
</evidence>
<accession>F8GV44</accession>
<organism evidence="1 2">
    <name type="scientific">Cupriavidus necator (strain ATCC 43291 / DSM 13513 / CCUG 52238 / LMG 8453 / N-1)</name>
    <name type="common">Ralstonia eutropha</name>
    <dbReference type="NCBI Taxonomy" id="1042878"/>
    <lineage>
        <taxon>Bacteria</taxon>
        <taxon>Pseudomonadati</taxon>
        <taxon>Pseudomonadota</taxon>
        <taxon>Betaproteobacteria</taxon>
        <taxon>Burkholderiales</taxon>
        <taxon>Burkholderiaceae</taxon>
        <taxon>Cupriavidus</taxon>
    </lineage>
</organism>
<dbReference type="EMBL" id="CP002879">
    <property type="protein sequence ID" value="AEI81471.1"/>
    <property type="molecule type" value="Genomic_DNA"/>
</dbReference>
<dbReference type="KEGG" id="cnc:CNE_BB1p00390"/>
<dbReference type="Proteomes" id="UP000006798">
    <property type="component" value="Plasmid pBB1"/>
</dbReference>
<dbReference type="HOGENOM" id="CLU_2733256_0_0_4"/>
<evidence type="ECO:0000313" key="1">
    <source>
        <dbReference type="EMBL" id="AEI81471.1"/>
    </source>
</evidence>
<reference evidence="1 2" key="1">
    <citation type="journal article" date="2011" name="J. Bacteriol.">
        <title>Complete genome sequence of the type strain Cupriavidus necator N-1.</title>
        <authorList>
            <person name="Poehlein A."/>
            <person name="Kusian B."/>
            <person name="Friedrich B."/>
            <person name="Daniel R."/>
            <person name="Bowien B."/>
        </authorList>
    </citation>
    <scope>NUCLEOTIDE SEQUENCE [LARGE SCALE GENOMIC DNA]</scope>
    <source>
        <strain evidence="2">ATCC 43291 / DSM 13513 / CCUG 52238 / LMG 8453 / N-1</strain>
        <plasmid evidence="1 2">pBB1</plasmid>
    </source>
</reference>
<dbReference type="AlphaFoldDB" id="F8GV44"/>
<keyword evidence="1" id="KW-0614">Plasmid</keyword>
<name>F8GV44_CUPNN</name>
<proteinExistence type="predicted"/>